<dbReference type="EMBL" id="VUMS01000010">
    <property type="protein sequence ID" value="MST66493.1"/>
    <property type="molecule type" value="Genomic_DNA"/>
</dbReference>
<gene>
    <name evidence="3" type="ORF">FYJ57_07045</name>
</gene>
<comment type="caution">
    <text evidence="3">The sequence shown here is derived from an EMBL/GenBank/DDBJ whole genome shotgun (WGS) entry which is preliminary data.</text>
</comment>
<dbReference type="SUPFAM" id="SSF109604">
    <property type="entry name" value="HD-domain/PDEase-like"/>
    <property type="match status" value="1"/>
</dbReference>
<evidence type="ECO:0000313" key="3">
    <source>
        <dbReference type="EMBL" id="MST66493.1"/>
    </source>
</evidence>
<evidence type="ECO:0000259" key="2">
    <source>
        <dbReference type="SMART" id="SM00471"/>
    </source>
</evidence>
<dbReference type="SMART" id="SM00471">
    <property type="entry name" value="HDc"/>
    <property type="match status" value="1"/>
</dbReference>
<dbReference type="PANTHER" id="PTHR46246:SF1">
    <property type="entry name" value="GUANOSINE-3',5'-BIS(DIPHOSPHATE) 3'-PYROPHOSPHOHYDROLASE MESH1"/>
    <property type="match status" value="1"/>
</dbReference>
<evidence type="ECO:0000313" key="4">
    <source>
        <dbReference type="Proteomes" id="UP000440513"/>
    </source>
</evidence>
<dbReference type="Gene3D" id="1.10.3210.10">
    <property type="entry name" value="Hypothetical protein af1432"/>
    <property type="match status" value="1"/>
</dbReference>
<dbReference type="AlphaFoldDB" id="A0A7X2P2U2"/>
<sequence length="199" mass="23230">MVNTKEKEDSFMEEMRTKEKQIVYDQALYEKAYEFAKEKHGTQKRIGGAPYITHPVAVADILKKEGYDIEYQIVALFHDLLEDTDATEDEIRSIAGEEVLQAVKLLTKEKGYDMQTYVTRIRQNPIAYAVKGADRLHNLRTAFCTSKHFRQKYITETETWYLSFRPDIPQEVEKLKQTLTDENTDNSFTQVSSKEENEK</sequence>
<dbReference type="Pfam" id="PF13328">
    <property type="entry name" value="HD_4"/>
    <property type="match status" value="1"/>
</dbReference>
<accession>A0A7X2P2U2</accession>
<dbReference type="RefSeq" id="WP_154432143.1">
    <property type="nucleotide sequence ID" value="NZ_JBQHRL010000008.1"/>
</dbReference>
<proteinExistence type="predicted"/>
<feature type="region of interest" description="Disordered" evidence="1">
    <location>
        <begin position="177"/>
        <end position="199"/>
    </location>
</feature>
<feature type="compositionally biased region" description="Polar residues" evidence="1">
    <location>
        <begin position="177"/>
        <end position="192"/>
    </location>
</feature>
<feature type="domain" description="HD/PDEase" evidence="2">
    <location>
        <begin position="47"/>
        <end position="148"/>
    </location>
</feature>
<reference evidence="3 4" key="1">
    <citation type="submission" date="2019-08" db="EMBL/GenBank/DDBJ databases">
        <title>In-depth cultivation of the pig gut microbiome towards novel bacterial diversity and tailored functional studies.</title>
        <authorList>
            <person name="Wylensek D."/>
            <person name="Hitch T.C.A."/>
            <person name="Clavel T."/>
        </authorList>
    </citation>
    <scope>NUCLEOTIDE SEQUENCE [LARGE SCALE GENOMIC DNA]</scope>
    <source>
        <strain evidence="3 4">BSM-380-WT-5A</strain>
    </source>
</reference>
<name>A0A7X2P2U2_9FIRM</name>
<dbReference type="InterPro" id="IPR003607">
    <property type="entry name" value="HD/PDEase_dom"/>
</dbReference>
<dbReference type="PANTHER" id="PTHR46246">
    <property type="entry name" value="GUANOSINE-3',5'-BIS(DIPHOSPHATE) 3'-PYROPHOSPHOHYDROLASE MESH1"/>
    <property type="match status" value="1"/>
</dbReference>
<dbReference type="InterPro" id="IPR052194">
    <property type="entry name" value="MESH1"/>
</dbReference>
<dbReference type="Proteomes" id="UP000440513">
    <property type="component" value="Unassembled WGS sequence"/>
</dbReference>
<keyword evidence="4" id="KW-1185">Reference proteome</keyword>
<organism evidence="3 4">
    <name type="scientific">Oliverpabstia intestinalis</name>
    <dbReference type="NCBI Taxonomy" id="2606633"/>
    <lineage>
        <taxon>Bacteria</taxon>
        <taxon>Bacillati</taxon>
        <taxon>Bacillota</taxon>
        <taxon>Clostridia</taxon>
        <taxon>Lachnospirales</taxon>
        <taxon>Lachnospiraceae</taxon>
        <taxon>Oliverpabstia</taxon>
    </lineage>
</organism>
<evidence type="ECO:0000256" key="1">
    <source>
        <dbReference type="SAM" id="MobiDB-lite"/>
    </source>
</evidence>
<dbReference type="GO" id="GO:0008893">
    <property type="term" value="F:guanosine-3',5'-bis(diphosphate) 3'-diphosphatase activity"/>
    <property type="evidence" value="ECO:0007669"/>
    <property type="project" value="TreeGrafter"/>
</dbReference>
<protein>
    <submittedName>
        <fullName evidence="3">HD domain-containing protein</fullName>
    </submittedName>
</protein>